<dbReference type="EMBL" id="QTUA01000001">
    <property type="protein sequence ID" value="REF31525.1"/>
    <property type="molecule type" value="Genomic_DNA"/>
</dbReference>
<evidence type="ECO:0000313" key="1">
    <source>
        <dbReference type="EMBL" id="REF31525.1"/>
    </source>
</evidence>
<dbReference type="OrthoDB" id="3733464at2"/>
<reference evidence="1 2" key="1">
    <citation type="submission" date="2018-08" db="EMBL/GenBank/DDBJ databases">
        <title>Sequencing the genomes of 1000 actinobacteria strains.</title>
        <authorList>
            <person name="Klenk H.-P."/>
        </authorList>
    </citation>
    <scope>NUCLEOTIDE SEQUENCE [LARGE SCALE GENOMIC DNA]</scope>
    <source>
        <strain evidence="1 2">DSM 22967</strain>
    </source>
</reference>
<dbReference type="Gene3D" id="1.10.287.100">
    <property type="match status" value="1"/>
</dbReference>
<protein>
    <submittedName>
        <fullName evidence="1">PAC2 family protein</fullName>
    </submittedName>
</protein>
<dbReference type="PIRSF" id="PIRSF028754">
    <property type="entry name" value="UCP028754"/>
    <property type="match status" value="1"/>
</dbReference>
<dbReference type="RefSeq" id="WP_115923348.1">
    <property type="nucleotide sequence ID" value="NZ_CBDRMH010000001.1"/>
</dbReference>
<dbReference type="InterPro" id="IPR008492">
    <property type="entry name" value="Rv2714-like"/>
</dbReference>
<name>A0A3D9UY61_9MICO</name>
<dbReference type="Proteomes" id="UP000256253">
    <property type="component" value="Unassembled WGS sequence"/>
</dbReference>
<sequence>MRDPLELIRFESDAHASELGARTMVVALGGLVDAGNTQRLLVQHLLANSNPVVVASFDIDQLLDYRGRRPLMTFDRDRLTSYEDPSLNLYRLTDDEGTPFLLLAGPEPDYQWERVCEAVLFLTRRLGVQMVISAHGIPMAVPHTRPVGMTRYATDHSLIPENEPVFGTVQIPGSLEQLLHFRLGEHGVDAVAFAVHVPHYLAAMDFGDSAVAALDAIVGVSGLSLPVSELAMQAELHRREISRQIEANPEIRDVVHGIEQQFDAFQEGRQRQNLLATELAELPSAEEIGAELEEFLRTEGGEE</sequence>
<organism evidence="1 2">
    <name type="scientific">Calidifontibacter indicus</name>
    <dbReference type="NCBI Taxonomy" id="419650"/>
    <lineage>
        <taxon>Bacteria</taxon>
        <taxon>Bacillati</taxon>
        <taxon>Actinomycetota</taxon>
        <taxon>Actinomycetes</taxon>
        <taxon>Micrococcales</taxon>
        <taxon>Dermacoccaceae</taxon>
        <taxon>Calidifontibacter</taxon>
    </lineage>
</organism>
<keyword evidence="2" id="KW-1185">Reference proteome</keyword>
<dbReference type="AlphaFoldDB" id="A0A3D9UY61"/>
<dbReference type="InterPro" id="IPR038389">
    <property type="entry name" value="PSMG2_sf"/>
</dbReference>
<proteinExistence type="predicted"/>
<dbReference type="InterPro" id="IPR019151">
    <property type="entry name" value="Proteasome_assmbl_chaperone_2"/>
</dbReference>
<gene>
    <name evidence="1" type="ORF">DFJ65_2594</name>
</gene>
<evidence type="ECO:0000313" key="2">
    <source>
        <dbReference type="Proteomes" id="UP000256253"/>
    </source>
</evidence>
<accession>A0A3D9UY61</accession>
<dbReference type="SUPFAM" id="SSF159659">
    <property type="entry name" value="Cgl1923-like"/>
    <property type="match status" value="1"/>
</dbReference>
<comment type="caution">
    <text evidence="1">The sequence shown here is derived from an EMBL/GenBank/DDBJ whole genome shotgun (WGS) entry which is preliminary data.</text>
</comment>
<dbReference type="Pfam" id="PF09754">
    <property type="entry name" value="PAC2"/>
    <property type="match status" value="1"/>
</dbReference>
<dbReference type="Gene3D" id="3.40.50.10900">
    <property type="entry name" value="PAC-like subunit"/>
    <property type="match status" value="1"/>
</dbReference>